<dbReference type="InterPro" id="IPR023214">
    <property type="entry name" value="HAD_sf"/>
</dbReference>
<dbReference type="InterPro" id="IPR051400">
    <property type="entry name" value="HAD-like_hydrolase"/>
</dbReference>
<dbReference type="Gene3D" id="3.40.50.1000">
    <property type="entry name" value="HAD superfamily/HAD-like"/>
    <property type="match status" value="1"/>
</dbReference>
<comment type="cofactor">
    <cofactor evidence="1">
        <name>Mg(2+)</name>
        <dbReference type="ChEBI" id="CHEBI:18420"/>
    </cofactor>
</comment>
<keyword evidence="4" id="KW-0460">Magnesium</keyword>
<dbReference type="NCBIfam" id="TIGR01549">
    <property type="entry name" value="HAD-SF-IA-v1"/>
    <property type="match status" value="1"/>
</dbReference>
<name>A0A9W6SN10_9ACTN</name>
<dbReference type="Gene3D" id="1.10.150.520">
    <property type="match status" value="1"/>
</dbReference>
<dbReference type="SUPFAM" id="SSF56784">
    <property type="entry name" value="HAD-like"/>
    <property type="match status" value="1"/>
</dbReference>
<dbReference type="GO" id="GO:0046872">
    <property type="term" value="F:metal ion binding"/>
    <property type="evidence" value="ECO:0007669"/>
    <property type="project" value="UniProtKB-KW"/>
</dbReference>
<dbReference type="PANTHER" id="PTHR46470:SF2">
    <property type="entry name" value="GLYCERALDEHYDE 3-PHOSPHATE PHOSPHATASE"/>
    <property type="match status" value="1"/>
</dbReference>
<evidence type="ECO:0008006" key="7">
    <source>
        <dbReference type="Google" id="ProtNLM"/>
    </source>
</evidence>
<protein>
    <recommendedName>
        <fullName evidence="7">Hydrolase of the HAD superfamily</fullName>
    </recommendedName>
</protein>
<dbReference type="Proteomes" id="UP001165079">
    <property type="component" value="Unassembled WGS sequence"/>
</dbReference>
<dbReference type="InterPro" id="IPR006439">
    <property type="entry name" value="HAD-SF_hydro_IA"/>
</dbReference>
<organism evidence="5 6">
    <name type="scientific">Actinorhabdospora filicis</name>
    <dbReference type="NCBI Taxonomy" id="1785913"/>
    <lineage>
        <taxon>Bacteria</taxon>
        <taxon>Bacillati</taxon>
        <taxon>Actinomycetota</taxon>
        <taxon>Actinomycetes</taxon>
        <taxon>Micromonosporales</taxon>
        <taxon>Micromonosporaceae</taxon>
        <taxon>Actinorhabdospora</taxon>
    </lineage>
</organism>
<dbReference type="AlphaFoldDB" id="A0A9W6SN10"/>
<evidence type="ECO:0000256" key="2">
    <source>
        <dbReference type="ARBA" id="ARBA00022723"/>
    </source>
</evidence>
<evidence type="ECO:0000256" key="4">
    <source>
        <dbReference type="ARBA" id="ARBA00022842"/>
    </source>
</evidence>
<keyword evidence="6" id="KW-1185">Reference proteome</keyword>
<dbReference type="InterPro" id="IPR006549">
    <property type="entry name" value="HAD-SF_hydro_IIIA"/>
</dbReference>
<evidence type="ECO:0000256" key="1">
    <source>
        <dbReference type="ARBA" id="ARBA00001946"/>
    </source>
</evidence>
<dbReference type="InterPro" id="IPR036412">
    <property type="entry name" value="HAD-like_sf"/>
</dbReference>
<dbReference type="NCBIfam" id="TIGR01662">
    <property type="entry name" value="HAD-SF-IIIA"/>
    <property type="match status" value="1"/>
</dbReference>
<keyword evidence="2" id="KW-0479">Metal-binding</keyword>
<evidence type="ECO:0000313" key="6">
    <source>
        <dbReference type="Proteomes" id="UP001165079"/>
    </source>
</evidence>
<keyword evidence="3" id="KW-0378">Hydrolase</keyword>
<dbReference type="SFLD" id="SFLDS00003">
    <property type="entry name" value="Haloacid_Dehalogenase"/>
    <property type="match status" value="1"/>
</dbReference>
<dbReference type="SFLD" id="SFLDG01129">
    <property type="entry name" value="C1.5:_HAD__Beta-PGM__Phosphata"/>
    <property type="match status" value="1"/>
</dbReference>
<dbReference type="EMBL" id="BSTX01000002">
    <property type="protein sequence ID" value="GLZ78886.1"/>
    <property type="molecule type" value="Genomic_DNA"/>
</dbReference>
<sequence length="212" mass="22137">MTLLLIDLDNTLIDRDAAFRRGTGIFLDAHGLPASDVDWVMELDDSGYTDRPTVASTVAARYGLDPEGVLAFLRKGAREHAVITPETRAALQAARAAGHRVVIVTNGLVDQQTGKIRNAGLDVLVDGWTVSEGVGAKKPAPAIFHAAAASIGASLDGAWVIGDRDDADIAGAHALGLSSVWIHLGRDWTLPGLAPTRTAATVAEAIGYAANL</sequence>
<accession>A0A9W6SN10</accession>
<dbReference type="GO" id="GO:0044281">
    <property type="term" value="P:small molecule metabolic process"/>
    <property type="evidence" value="ECO:0007669"/>
    <property type="project" value="UniProtKB-ARBA"/>
</dbReference>
<reference evidence="5" key="1">
    <citation type="submission" date="2023-03" db="EMBL/GenBank/DDBJ databases">
        <title>Actinorhabdospora filicis NBRC 111898.</title>
        <authorList>
            <person name="Ichikawa N."/>
            <person name="Sato H."/>
            <person name="Tonouchi N."/>
        </authorList>
    </citation>
    <scope>NUCLEOTIDE SEQUENCE</scope>
    <source>
        <strain evidence="5">NBRC 111898</strain>
    </source>
</reference>
<evidence type="ECO:0000313" key="5">
    <source>
        <dbReference type="EMBL" id="GLZ78886.1"/>
    </source>
</evidence>
<dbReference type="PANTHER" id="PTHR46470">
    <property type="entry name" value="N-ACYLNEURAMINATE-9-PHOSPHATASE"/>
    <property type="match status" value="1"/>
</dbReference>
<dbReference type="PRINTS" id="PR00413">
    <property type="entry name" value="HADHALOGNASE"/>
</dbReference>
<comment type="caution">
    <text evidence="5">The sequence shown here is derived from an EMBL/GenBank/DDBJ whole genome shotgun (WGS) entry which is preliminary data.</text>
</comment>
<gene>
    <name evidence="5" type="ORF">Afil01_36930</name>
</gene>
<dbReference type="GO" id="GO:0016791">
    <property type="term" value="F:phosphatase activity"/>
    <property type="evidence" value="ECO:0007669"/>
    <property type="project" value="TreeGrafter"/>
</dbReference>
<evidence type="ECO:0000256" key="3">
    <source>
        <dbReference type="ARBA" id="ARBA00022801"/>
    </source>
</evidence>
<proteinExistence type="predicted"/>
<dbReference type="RefSeq" id="WP_285664021.1">
    <property type="nucleotide sequence ID" value="NZ_BSTX01000002.1"/>
</dbReference>
<dbReference type="Pfam" id="PF00702">
    <property type="entry name" value="Hydrolase"/>
    <property type="match status" value="1"/>
</dbReference>